<feature type="region of interest" description="Disordered" evidence="1">
    <location>
        <begin position="139"/>
        <end position="218"/>
    </location>
</feature>
<evidence type="ECO:0000313" key="3">
    <source>
        <dbReference type="RefSeq" id="XP_011298439.1"/>
    </source>
</evidence>
<dbReference type="Pfam" id="PF10217">
    <property type="entry name" value="DUF2039"/>
    <property type="match status" value="1"/>
</dbReference>
<dbReference type="RefSeq" id="XP_011298439.1">
    <property type="nucleotide sequence ID" value="XM_011300137.1"/>
</dbReference>
<feature type="compositionally biased region" description="Basic and acidic residues" evidence="1">
    <location>
        <begin position="172"/>
        <end position="188"/>
    </location>
</feature>
<organism evidence="2 3">
    <name type="scientific">Fopius arisanus</name>
    <dbReference type="NCBI Taxonomy" id="64838"/>
    <lineage>
        <taxon>Eukaryota</taxon>
        <taxon>Metazoa</taxon>
        <taxon>Ecdysozoa</taxon>
        <taxon>Arthropoda</taxon>
        <taxon>Hexapoda</taxon>
        <taxon>Insecta</taxon>
        <taxon>Pterygota</taxon>
        <taxon>Neoptera</taxon>
        <taxon>Endopterygota</taxon>
        <taxon>Hymenoptera</taxon>
        <taxon>Apocrita</taxon>
        <taxon>Ichneumonoidea</taxon>
        <taxon>Braconidae</taxon>
        <taxon>Opiinae</taxon>
        <taxon>Fopius</taxon>
    </lineage>
</organism>
<dbReference type="PANTHER" id="PTHR22876">
    <property type="entry name" value="ZGC:101016"/>
    <property type="match status" value="1"/>
</dbReference>
<dbReference type="GeneID" id="105263741"/>
<dbReference type="PANTHER" id="PTHR22876:SF5">
    <property type="entry name" value="CHROMOSOME 9 OPEN READING FRAME 85"/>
    <property type="match status" value="1"/>
</dbReference>
<evidence type="ECO:0000313" key="2">
    <source>
        <dbReference type="Proteomes" id="UP000694866"/>
    </source>
</evidence>
<gene>
    <name evidence="3" type="primary">LOC105263741</name>
</gene>
<dbReference type="AlphaFoldDB" id="A0A9R1TVW7"/>
<dbReference type="OrthoDB" id="250548at2759"/>
<sequence>MSCSRGNVGRSRPQKYQNTHAFKNTLHDTSVKTKKINNIQVVNVCERCKSIIEWKIKYKKYKPLKAASTCTKCQQKCVKHAYHIMCGPCAATHEVCAKCGEKREIFREAMPEETLKLDRELRLILKTLPERKRRTFLRYMHRKGEKKSPGGDLEISKGISNDEDAESNPQGHTEEPPTSRDDLLEKLKSLIVSKDDDDETFDNSDESAVEDSDDSSSH</sequence>
<accession>A0A9R1TVW7</accession>
<dbReference type="InterPro" id="IPR019351">
    <property type="entry name" value="DUF2039"/>
</dbReference>
<protein>
    <submittedName>
        <fullName evidence="3">Uncharacterized protein C9orf85 homolog</fullName>
    </submittedName>
</protein>
<dbReference type="KEGG" id="fas:105263741"/>
<feature type="compositionally biased region" description="Acidic residues" evidence="1">
    <location>
        <begin position="195"/>
        <end position="218"/>
    </location>
</feature>
<proteinExistence type="predicted"/>
<keyword evidence="2" id="KW-1185">Reference proteome</keyword>
<reference evidence="3" key="1">
    <citation type="submission" date="2025-08" db="UniProtKB">
        <authorList>
            <consortium name="RefSeq"/>
        </authorList>
    </citation>
    <scope>IDENTIFICATION</scope>
    <source>
        <strain evidence="3">USDA-PBARC FA_bdor</strain>
        <tissue evidence="3">Whole organism</tissue>
    </source>
</reference>
<dbReference type="Proteomes" id="UP000694866">
    <property type="component" value="Unplaced"/>
</dbReference>
<evidence type="ECO:0000256" key="1">
    <source>
        <dbReference type="SAM" id="MobiDB-lite"/>
    </source>
</evidence>
<name>A0A9R1TVW7_9HYME</name>